<protein>
    <recommendedName>
        <fullName evidence="4">Kinase</fullName>
        <ecNumber evidence="4">2.7.-.-</ecNumber>
    </recommendedName>
</protein>
<dbReference type="OrthoDB" id="2573163at2759"/>
<organism evidence="5 6">
    <name type="scientific">Blastocystis sp. subtype 1 (strain ATCC 50177 / NandII)</name>
    <dbReference type="NCBI Taxonomy" id="478820"/>
    <lineage>
        <taxon>Eukaryota</taxon>
        <taxon>Sar</taxon>
        <taxon>Stramenopiles</taxon>
        <taxon>Bigyra</taxon>
        <taxon>Opalozoa</taxon>
        <taxon>Opalinata</taxon>
        <taxon>Blastocystidae</taxon>
        <taxon>Blastocystis</taxon>
    </lineage>
</organism>
<comment type="caution">
    <text evidence="5">The sequence shown here is derived from an EMBL/GenBank/DDBJ whole genome shotgun (WGS) entry which is preliminary data.</text>
</comment>
<dbReference type="Proteomes" id="UP000078348">
    <property type="component" value="Unassembled WGS sequence"/>
</dbReference>
<keyword evidence="3 4" id="KW-0418">Kinase</keyword>
<dbReference type="InterPro" id="IPR038286">
    <property type="entry name" value="IPK_sf"/>
</dbReference>
<dbReference type="GO" id="GO:0005737">
    <property type="term" value="C:cytoplasm"/>
    <property type="evidence" value="ECO:0007669"/>
    <property type="project" value="TreeGrafter"/>
</dbReference>
<dbReference type="AlphaFoldDB" id="A0A196SEZ0"/>
<evidence type="ECO:0000256" key="4">
    <source>
        <dbReference type="RuleBase" id="RU363090"/>
    </source>
</evidence>
<evidence type="ECO:0000256" key="1">
    <source>
        <dbReference type="ARBA" id="ARBA00007374"/>
    </source>
</evidence>
<dbReference type="SUPFAM" id="SSF56104">
    <property type="entry name" value="SAICAR synthase-like"/>
    <property type="match status" value="1"/>
</dbReference>
<evidence type="ECO:0000256" key="2">
    <source>
        <dbReference type="ARBA" id="ARBA00022679"/>
    </source>
</evidence>
<evidence type="ECO:0000313" key="5">
    <source>
        <dbReference type="EMBL" id="OAO14891.1"/>
    </source>
</evidence>
<evidence type="ECO:0000256" key="3">
    <source>
        <dbReference type="ARBA" id="ARBA00022777"/>
    </source>
</evidence>
<dbReference type="GO" id="GO:0032958">
    <property type="term" value="P:inositol phosphate biosynthetic process"/>
    <property type="evidence" value="ECO:0007669"/>
    <property type="project" value="InterPro"/>
</dbReference>
<accession>A0A196SEZ0</accession>
<name>A0A196SEZ0_BLAHN</name>
<gene>
    <name evidence="5" type="ORF">AV274_3400</name>
</gene>
<dbReference type="GO" id="GO:0046854">
    <property type="term" value="P:phosphatidylinositol phosphate biosynthetic process"/>
    <property type="evidence" value="ECO:0007669"/>
    <property type="project" value="TreeGrafter"/>
</dbReference>
<keyword evidence="6" id="KW-1185">Reference proteome</keyword>
<evidence type="ECO:0000313" key="6">
    <source>
        <dbReference type="Proteomes" id="UP000078348"/>
    </source>
</evidence>
<sequence length="295" mass="33415">MSGLSAPPSEYTYRVSGHNTMIKLADGKIAKHATEKEHYCYEQMYKKNSKLIDFSATYFGVHPIDVNIHTLHRADSLRYNNSKSDIHIDQTGGTASTNEEGKPPGYLILEDLNRYYRYPCILDIKLGTRTYWDGAPPERVERHIRVCKSTTSGALGIRLCGMRVYRPEQKTWFIRDKKWGKSLTVDAFLPSMATFFYNGATFRTDIIDGIISKVSELRDAVRESNWRFWSSSILITYDGEGESKVGVHLIDFGNCNFSDDYTTPDEGCILALSNIIAYLRLIQNGAVSSTCVKDL</sequence>
<comment type="similarity">
    <text evidence="1 4">Belongs to the inositol phosphokinase (IPK) family.</text>
</comment>
<dbReference type="STRING" id="478820.A0A196SEZ0"/>
<dbReference type="InterPro" id="IPR005522">
    <property type="entry name" value="IPK"/>
</dbReference>
<reference evidence="5 6" key="1">
    <citation type="submission" date="2016-05" db="EMBL/GenBank/DDBJ databases">
        <title>Nuclear genome of Blastocystis sp. subtype 1 NandII.</title>
        <authorList>
            <person name="Gentekaki E."/>
            <person name="Curtis B."/>
            <person name="Stairs C."/>
            <person name="Eme L."/>
            <person name="Herman E."/>
            <person name="Klimes V."/>
            <person name="Arias M.C."/>
            <person name="Elias M."/>
            <person name="Hilliou F."/>
            <person name="Klute M."/>
            <person name="Malik S.-B."/>
            <person name="Pightling A."/>
            <person name="Rachubinski R."/>
            <person name="Salas D."/>
            <person name="Schlacht A."/>
            <person name="Suga H."/>
            <person name="Archibald J."/>
            <person name="Ball S.G."/>
            <person name="Clark G."/>
            <person name="Dacks J."/>
            <person name="Van Der Giezen M."/>
            <person name="Tsaousis A."/>
            <person name="Roger A."/>
        </authorList>
    </citation>
    <scope>NUCLEOTIDE SEQUENCE [LARGE SCALE GENOMIC DNA]</scope>
    <source>
        <strain evidence="6">ATCC 50177 / NandII</strain>
    </source>
</reference>
<dbReference type="PANTHER" id="PTHR12400">
    <property type="entry name" value="INOSITOL POLYPHOSPHATE KINASE"/>
    <property type="match status" value="1"/>
</dbReference>
<keyword evidence="2 4" id="KW-0808">Transferase</keyword>
<dbReference type="GO" id="GO:0000828">
    <property type="term" value="F:inositol hexakisphosphate kinase activity"/>
    <property type="evidence" value="ECO:0007669"/>
    <property type="project" value="TreeGrafter"/>
</dbReference>
<dbReference type="GO" id="GO:0005634">
    <property type="term" value="C:nucleus"/>
    <property type="evidence" value="ECO:0007669"/>
    <property type="project" value="TreeGrafter"/>
</dbReference>
<dbReference type="EMBL" id="LXWW01000202">
    <property type="protein sequence ID" value="OAO14891.1"/>
    <property type="molecule type" value="Genomic_DNA"/>
</dbReference>
<dbReference type="PANTHER" id="PTHR12400:SF21">
    <property type="entry name" value="KINASE"/>
    <property type="match status" value="1"/>
</dbReference>
<proteinExistence type="inferred from homology"/>
<dbReference type="EC" id="2.7.-.-" evidence="4"/>
<dbReference type="Pfam" id="PF03770">
    <property type="entry name" value="IPK"/>
    <property type="match status" value="1"/>
</dbReference>
<dbReference type="Gene3D" id="3.30.470.160">
    <property type="entry name" value="Inositol polyphosphate kinase"/>
    <property type="match status" value="1"/>
</dbReference>